<keyword evidence="12" id="KW-0539">Nucleus</keyword>
<evidence type="ECO:0000256" key="11">
    <source>
        <dbReference type="ARBA" id="ARBA00023212"/>
    </source>
</evidence>
<dbReference type="GO" id="GO:1990758">
    <property type="term" value="P:mitotic sister chromatid biorientation"/>
    <property type="evidence" value="ECO:0007669"/>
    <property type="project" value="TreeGrafter"/>
</dbReference>
<evidence type="ECO:0000256" key="12">
    <source>
        <dbReference type="ARBA" id="ARBA00023242"/>
    </source>
</evidence>
<dbReference type="Pfam" id="PF08653">
    <property type="entry name" value="DASH_Dam1"/>
    <property type="match status" value="1"/>
</dbReference>
<dbReference type="InterPro" id="IPR013962">
    <property type="entry name" value="DASH_Dam1"/>
</dbReference>
<dbReference type="PANTHER" id="PTHR28113:SF1">
    <property type="entry name" value="DASH COMPLEX SUBUNIT DAM1"/>
    <property type="match status" value="1"/>
</dbReference>
<evidence type="ECO:0000256" key="13">
    <source>
        <dbReference type="ARBA" id="ARBA00023328"/>
    </source>
</evidence>
<evidence type="ECO:0000313" key="17">
    <source>
        <dbReference type="Proteomes" id="UP000008383"/>
    </source>
</evidence>
<reference evidence="17" key="1">
    <citation type="journal article" date="2011" name="Genome Biol.">
        <title>Comparative and functional genomics provide insights into the pathogenicity of dermatophytic fungi.</title>
        <authorList>
            <person name="Burmester A."/>
            <person name="Shelest E."/>
            <person name="Gloeckner G."/>
            <person name="Heddergott C."/>
            <person name="Schindler S."/>
            <person name="Staib P."/>
            <person name="Heidel A."/>
            <person name="Felder M."/>
            <person name="Petzold A."/>
            <person name="Szafranski K."/>
            <person name="Feuermann M."/>
            <person name="Pedruzzi I."/>
            <person name="Priebe S."/>
            <person name="Groth M."/>
            <person name="Winkler R."/>
            <person name="Li W."/>
            <person name="Kniemeyer O."/>
            <person name="Schroeckh V."/>
            <person name="Hertweck C."/>
            <person name="Hube B."/>
            <person name="White T.C."/>
            <person name="Platzer M."/>
            <person name="Guthke R."/>
            <person name="Heitman J."/>
            <person name="Woestemeyer J."/>
            <person name="Zipfel P.F."/>
            <person name="Monod M."/>
            <person name="Brakhage A.A."/>
        </authorList>
    </citation>
    <scope>NUCLEOTIDE SEQUENCE [LARGE SCALE GENOMIC DNA]</scope>
    <source>
        <strain evidence="17">HKI 0517</strain>
    </source>
</reference>
<dbReference type="AlphaFoldDB" id="D4D099"/>
<keyword evidence="15" id="KW-1133">Transmembrane helix</keyword>
<keyword evidence="15" id="KW-0472">Membrane</keyword>
<evidence type="ECO:0000256" key="8">
    <source>
        <dbReference type="ARBA" id="ARBA00022701"/>
    </source>
</evidence>
<dbReference type="Proteomes" id="UP000008383">
    <property type="component" value="Unassembled WGS sequence"/>
</dbReference>
<protein>
    <recommendedName>
        <fullName evidence="5">DASH complex subunit DAM1</fullName>
    </recommendedName>
    <alternativeName>
        <fullName evidence="14">Outer kinetochore protein DAM1</fullName>
    </alternativeName>
</protein>
<feature type="transmembrane region" description="Helical" evidence="15">
    <location>
        <begin position="77"/>
        <end position="96"/>
    </location>
</feature>
<dbReference type="GO" id="GO:1990537">
    <property type="term" value="C:mitotic spindle polar microtubule"/>
    <property type="evidence" value="ECO:0007669"/>
    <property type="project" value="TreeGrafter"/>
</dbReference>
<dbReference type="OrthoDB" id="5586015at2759"/>
<keyword evidence="17" id="KW-1185">Reference proteome</keyword>
<keyword evidence="13" id="KW-0137">Centromere</keyword>
<dbReference type="RefSeq" id="XP_003025314.1">
    <property type="nucleotide sequence ID" value="XM_003025268.1"/>
</dbReference>
<keyword evidence="8" id="KW-0493">Microtubule</keyword>
<evidence type="ECO:0000256" key="9">
    <source>
        <dbReference type="ARBA" id="ARBA00022829"/>
    </source>
</evidence>
<evidence type="ECO:0000256" key="10">
    <source>
        <dbReference type="ARBA" id="ARBA00022838"/>
    </source>
</evidence>
<comment type="similarity">
    <text evidence="4">Belongs to the DASH complex DAM1 family.</text>
</comment>
<evidence type="ECO:0000256" key="1">
    <source>
        <dbReference type="ARBA" id="ARBA00004123"/>
    </source>
</evidence>
<evidence type="ECO:0000256" key="4">
    <source>
        <dbReference type="ARBA" id="ARBA00010073"/>
    </source>
</evidence>
<evidence type="ECO:0000256" key="6">
    <source>
        <dbReference type="ARBA" id="ARBA00022454"/>
    </source>
</evidence>
<keyword evidence="10" id="KW-0995">Kinetochore</keyword>
<keyword evidence="9" id="KW-0159">Chromosome partition</keyword>
<name>D4D099_TRIVH</name>
<sequence>MADLEENFVHLQLMHESLSRFNESFASFLYGLNMNAFCVDFPESIPDAVSNQHRYRHLSQNHSHVSSKGKKQERKRMVWSIFHIITYLTIALGEIFTDRFLELQAASEQQYQSGANDAETTFMCVA</sequence>
<dbReference type="GO" id="GO:0044732">
    <property type="term" value="C:mitotic spindle pole body"/>
    <property type="evidence" value="ECO:0007669"/>
    <property type="project" value="TreeGrafter"/>
</dbReference>
<organism evidence="16 17">
    <name type="scientific">Trichophyton verrucosum (strain HKI 0517)</name>
    <dbReference type="NCBI Taxonomy" id="663202"/>
    <lineage>
        <taxon>Eukaryota</taxon>
        <taxon>Fungi</taxon>
        <taxon>Dikarya</taxon>
        <taxon>Ascomycota</taxon>
        <taxon>Pezizomycotina</taxon>
        <taxon>Eurotiomycetes</taxon>
        <taxon>Eurotiomycetidae</taxon>
        <taxon>Onygenales</taxon>
        <taxon>Arthrodermataceae</taxon>
        <taxon>Trichophyton</taxon>
    </lineage>
</organism>
<accession>D4D099</accession>
<evidence type="ECO:0000256" key="7">
    <source>
        <dbReference type="ARBA" id="ARBA00022490"/>
    </source>
</evidence>
<dbReference type="HOGENOM" id="CLU_1983180_0_0_1"/>
<dbReference type="KEGG" id="tve:TRV_00494"/>
<evidence type="ECO:0000256" key="5">
    <source>
        <dbReference type="ARBA" id="ARBA00020497"/>
    </source>
</evidence>
<gene>
    <name evidence="16" type="ORF">TRV_00494</name>
</gene>
<comment type="caution">
    <text evidence="16">The sequence shown here is derived from an EMBL/GenBank/DDBJ whole genome shotgun (WGS) entry which is preliminary data.</text>
</comment>
<keyword evidence="6" id="KW-0158">Chromosome</keyword>
<evidence type="ECO:0000313" key="16">
    <source>
        <dbReference type="EMBL" id="EFE44703.1"/>
    </source>
</evidence>
<evidence type="ECO:0000256" key="3">
    <source>
        <dbReference type="ARBA" id="ARBA00004629"/>
    </source>
</evidence>
<dbReference type="GO" id="GO:0042729">
    <property type="term" value="C:DASH complex"/>
    <property type="evidence" value="ECO:0007669"/>
    <property type="project" value="InterPro"/>
</dbReference>
<evidence type="ECO:0000256" key="15">
    <source>
        <dbReference type="SAM" id="Phobius"/>
    </source>
</evidence>
<dbReference type="EMBL" id="ACYE01000025">
    <property type="protein sequence ID" value="EFE44703.1"/>
    <property type="molecule type" value="Genomic_DNA"/>
</dbReference>
<comment type="subcellular location">
    <subcellularLocation>
        <location evidence="3">Chromosome</location>
        <location evidence="3">Centromere</location>
        <location evidence="3">Kinetochore</location>
    </subcellularLocation>
    <subcellularLocation>
        <location evidence="2">Cytoplasm</location>
        <location evidence="2">Cytoskeleton</location>
        <location evidence="2">Spindle</location>
    </subcellularLocation>
    <subcellularLocation>
        <location evidence="1">Nucleus</location>
    </subcellularLocation>
</comment>
<evidence type="ECO:0000256" key="2">
    <source>
        <dbReference type="ARBA" id="ARBA00004186"/>
    </source>
</evidence>
<proteinExistence type="inferred from homology"/>
<keyword evidence="7" id="KW-0963">Cytoplasm</keyword>
<keyword evidence="15" id="KW-0812">Transmembrane</keyword>
<evidence type="ECO:0000256" key="14">
    <source>
        <dbReference type="ARBA" id="ARBA00030453"/>
    </source>
</evidence>
<keyword evidence="11" id="KW-0206">Cytoskeleton</keyword>
<dbReference type="PANTHER" id="PTHR28113">
    <property type="entry name" value="DASH COMPLEX SUBUNIT DAM1"/>
    <property type="match status" value="1"/>
</dbReference>
<dbReference type="GeneID" id="9582931"/>